<dbReference type="EMBL" id="HACA01030790">
    <property type="protein sequence ID" value="CDW48151.1"/>
    <property type="molecule type" value="Transcribed_RNA"/>
</dbReference>
<keyword evidence="1" id="KW-0472">Membrane</keyword>
<feature type="transmembrane region" description="Helical" evidence="1">
    <location>
        <begin position="98"/>
        <end position="122"/>
    </location>
</feature>
<dbReference type="AlphaFoldDB" id="A0A0K2VE39"/>
<sequence>MGSNYLEARNDKCCICLSLSEGVSAVGVIGSLFHTGGIALLCRTDDHKYVIPYEELDAISDTLFNVVLLAIHSLGILVNLLLFIGAFNNYRYCLIPWLLYEGIISTFLLSLSLYYLILYPVIASTLLLWYSVAMVLCFLVIIYHVYIVQELLYKLWISELYQKKVIEENVLASPTEIT</sequence>
<reference evidence="2" key="1">
    <citation type="submission" date="2014-05" db="EMBL/GenBank/DDBJ databases">
        <authorList>
            <person name="Chronopoulou M."/>
        </authorList>
    </citation>
    <scope>NUCLEOTIDE SEQUENCE</scope>
    <source>
        <tissue evidence="2">Whole organism</tissue>
    </source>
</reference>
<keyword evidence="1" id="KW-0812">Transmembrane</keyword>
<protein>
    <submittedName>
        <fullName evidence="2">Uncharacterized protein</fullName>
    </submittedName>
</protein>
<proteinExistence type="predicted"/>
<feature type="non-terminal residue" evidence="2">
    <location>
        <position position="178"/>
    </location>
</feature>
<evidence type="ECO:0000313" key="2">
    <source>
        <dbReference type="EMBL" id="CDW48151.1"/>
    </source>
</evidence>
<feature type="transmembrane region" description="Helical" evidence="1">
    <location>
        <begin position="63"/>
        <end position="86"/>
    </location>
</feature>
<evidence type="ECO:0000256" key="1">
    <source>
        <dbReference type="SAM" id="Phobius"/>
    </source>
</evidence>
<keyword evidence="1" id="KW-1133">Transmembrane helix</keyword>
<organism evidence="2">
    <name type="scientific">Lepeophtheirus salmonis</name>
    <name type="common">Salmon louse</name>
    <name type="synonym">Caligus salmonis</name>
    <dbReference type="NCBI Taxonomy" id="72036"/>
    <lineage>
        <taxon>Eukaryota</taxon>
        <taxon>Metazoa</taxon>
        <taxon>Ecdysozoa</taxon>
        <taxon>Arthropoda</taxon>
        <taxon>Crustacea</taxon>
        <taxon>Multicrustacea</taxon>
        <taxon>Hexanauplia</taxon>
        <taxon>Copepoda</taxon>
        <taxon>Siphonostomatoida</taxon>
        <taxon>Caligidae</taxon>
        <taxon>Lepeophtheirus</taxon>
    </lineage>
</organism>
<name>A0A0K2VE39_LEPSM</name>
<accession>A0A0K2VE39</accession>
<feature type="transmembrane region" description="Helical" evidence="1">
    <location>
        <begin position="128"/>
        <end position="148"/>
    </location>
</feature>